<comment type="caution">
    <text evidence="2">The sequence shown here is derived from an EMBL/GenBank/DDBJ whole genome shotgun (WGS) entry which is preliminary data.</text>
</comment>
<feature type="transmembrane region" description="Helical" evidence="1">
    <location>
        <begin position="105"/>
        <end position="124"/>
    </location>
</feature>
<keyword evidence="3" id="KW-1185">Reference proteome</keyword>
<proteinExistence type="predicted"/>
<reference evidence="2 3" key="1">
    <citation type="submission" date="2019-03" db="EMBL/GenBank/DDBJ databases">
        <title>Genomic Encyclopedia of Type Strains, Phase IV (KMG-IV): sequencing the most valuable type-strain genomes for metagenomic binning, comparative biology and taxonomic classification.</title>
        <authorList>
            <person name="Goeker M."/>
        </authorList>
    </citation>
    <scope>NUCLEOTIDE SEQUENCE [LARGE SCALE GENOMIC DNA]</scope>
    <source>
        <strain evidence="2 3">DSM 18792</strain>
    </source>
</reference>
<dbReference type="Gene3D" id="1.25.40.10">
    <property type="entry name" value="Tetratricopeptide repeat domain"/>
    <property type="match status" value="1"/>
</dbReference>
<gene>
    <name evidence="2" type="ORF">EV196_101507</name>
</gene>
<keyword evidence="1" id="KW-1133">Transmembrane helix</keyword>
<dbReference type="Proteomes" id="UP000295455">
    <property type="component" value="Unassembled WGS sequence"/>
</dbReference>
<keyword evidence="1" id="KW-0472">Membrane</keyword>
<dbReference type="SUPFAM" id="SSF48452">
    <property type="entry name" value="TPR-like"/>
    <property type="match status" value="1"/>
</dbReference>
<dbReference type="EMBL" id="SLUP01000001">
    <property type="protein sequence ID" value="TCL69076.1"/>
    <property type="molecule type" value="Genomic_DNA"/>
</dbReference>
<keyword evidence="1" id="KW-0812">Transmembrane</keyword>
<protein>
    <submittedName>
        <fullName evidence="2">Uncharacterized protein</fullName>
    </submittedName>
</protein>
<sequence length="262" mass="30192">MLGKIESYGVNINLNTILLKDLHNIPEALLDTIDRYLQERMPADEKLQFEERIEKDPILKAQIEDVKLLRIGIGKAVLKSRLKSFHEDLPDAPIISKEKVFKINYKYHAIAASIVIALGCFWFLNRDSKNERLFAKHFKPDFGLATTMSESNNYDFDDAMVDYKQKNYDLAIKKWETILNAKPKNDTLNYFLGISYLAKNAEKEAVSKFQNVVKQDQSAFKSDAYLYLGLAYLKLDNLEKARENLALSDTENSRLLLSELKN</sequence>
<evidence type="ECO:0000256" key="1">
    <source>
        <dbReference type="SAM" id="Phobius"/>
    </source>
</evidence>
<evidence type="ECO:0000313" key="3">
    <source>
        <dbReference type="Proteomes" id="UP000295455"/>
    </source>
</evidence>
<accession>A0A4R1RRV8</accession>
<organism evidence="2 3">
    <name type="scientific">Mariniflexile fucanivorans</name>
    <dbReference type="NCBI Taxonomy" id="264023"/>
    <lineage>
        <taxon>Bacteria</taxon>
        <taxon>Pseudomonadati</taxon>
        <taxon>Bacteroidota</taxon>
        <taxon>Flavobacteriia</taxon>
        <taxon>Flavobacteriales</taxon>
        <taxon>Flavobacteriaceae</taxon>
        <taxon>Mariniflexile</taxon>
    </lineage>
</organism>
<evidence type="ECO:0000313" key="2">
    <source>
        <dbReference type="EMBL" id="TCL69076.1"/>
    </source>
</evidence>
<name>A0A4R1RRV8_9FLAO</name>
<dbReference type="AlphaFoldDB" id="A0A4R1RRV8"/>
<dbReference type="InterPro" id="IPR011990">
    <property type="entry name" value="TPR-like_helical_dom_sf"/>
</dbReference>